<dbReference type="RefSeq" id="WP_067184044.1">
    <property type="nucleotide sequence ID" value="NZ_CP012199.1"/>
</dbReference>
<reference evidence="3 4" key="1">
    <citation type="journal article" date="2016" name="BMC Genomics">
        <title>Genomic analysis of the nitrate-respiring Sphingopyxis granuli (formerly Sphingomonas macrogoltabida) strain TFA.</title>
        <authorList>
            <person name="Garcia-Romero I."/>
            <person name="Perez-Pulido A.J."/>
            <person name="Gonzalez-Flores Y.E."/>
            <person name="Reyes-Ramirez F."/>
            <person name="Santero E."/>
            <person name="Floriano B."/>
        </authorList>
    </citation>
    <scope>NUCLEOTIDE SEQUENCE [LARGE SCALE GENOMIC DNA]</scope>
    <source>
        <strain evidence="3 4">TFA</strain>
    </source>
</reference>
<dbReference type="SUPFAM" id="SSF82771">
    <property type="entry name" value="GIY-YIG endonuclease"/>
    <property type="match status" value="1"/>
</dbReference>
<evidence type="ECO:0000256" key="1">
    <source>
        <dbReference type="ARBA" id="ARBA00007435"/>
    </source>
</evidence>
<feature type="domain" description="GIY-YIG" evidence="2">
    <location>
        <begin position="4"/>
        <end position="79"/>
    </location>
</feature>
<accession>A0AA86L3U8</accession>
<name>A0AA86L3U8_9SPHN</name>
<dbReference type="KEGG" id="sgi:SGRAN_2468"/>
<dbReference type="PANTHER" id="PTHR34477">
    <property type="entry name" value="UPF0213 PROTEIN YHBQ"/>
    <property type="match status" value="1"/>
</dbReference>
<comment type="similarity">
    <text evidence="1">Belongs to the UPF0213 family.</text>
</comment>
<dbReference type="InterPro" id="IPR050190">
    <property type="entry name" value="UPF0213_domain"/>
</dbReference>
<evidence type="ECO:0000259" key="2">
    <source>
        <dbReference type="PROSITE" id="PS50164"/>
    </source>
</evidence>
<evidence type="ECO:0000313" key="4">
    <source>
        <dbReference type="Proteomes" id="UP000058599"/>
    </source>
</evidence>
<sequence length="100" mass="11422">MREPQPAVYIMASRRNGTLYTGVTSNLAQRVWQHREGLGGFSGRYDCGMLVWFEIHANMEFAIAREKQLKAGSRAKKLALIEAENPLWRDLWPDILDGSE</sequence>
<dbReference type="AlphaFoldDB" id="A0AA86L3U8"/>
<dbReference type="InterPro" id="IPR000305">
    <property type="entry name" value="GIY-YIG_endonuc"/>
</dbReference>
<dbReference type="PROSITE" id="PS50164">
    <property type="entry name" value="GIY_YIG"/>
    <property type="match status" value="1"/>
</dbReference>
<dbReference type="Gene3D" id="3.40.1440.10">
    <property type="entry name" value="GIY-YIG endonuclease"/>
    <property type="match status" value="1"/>
</dbReference>
<dbReference type="PANTHER" id="PTHR34477:SF5">
    <property type="entry name" value="BSL5627 PROTEIN"/>
    <property type="match status" value="1"/>
</dbReference>
<dbReference type="Pfam" id="PF01541">
    <property type="entry name" value="GIY-YIG"/>
    <property type="match status" value="1"/>
</dbReference>
<dbReference type="EMBL" id="CP012199">
    <property type="protein sequence ID" value="AMG74828.1"/>
    <property type="molecule type" value="Genomic_DNA"/>
</dbReference>
<dbReference type="InterPro" id="IPR035901">
    <property type="entry name" value="GIY-YIG_endonuc_sf"/>
</dbReference>
<evidence type="ECO:0000313" key="3">
    <source>
        <dbReference type="EMBL" id="AMG74828.1"/>
    </source>
</evidence>
<proteinExistence type="inferred from homology"/>
<organism evidence="3 4">
    <name type="scientific">Sphingopyxis granuli</name>
    <dbReference type="NCBI Taxonomy" id="267128"/>
    <lineage>
        <taxon>Bacteria</taxon>
        <taxon>Pseudomonadati</taxon>
        <taxon>Pseudomonadota</taxon>
        <taxon>Alphaproteobacteria</taxon>
        <taxon>Sphingomonadales</taxon>
        <taxon>Sphingomonadaceae</taxon>
        <taxon>Sphingopyxis</taxon>
    </lineage>
</organism>
<protein>
    <submittedName>
        <fullName evidence="3">Excinuclease ABC C subunit domain protein</fullName>
    </submittedName>
</protein>
<dbReference type="Proteomes" id="UP000058599">
    <property type="component" value="Chromosome"/>
</dbReference>
<keyword evidence="4" id="KW-1185">Reference proteome</keyword>
<gene>
    <name evidence="3" type="ORF">SGRAN_2468</name>
</gene>
<dbReference type="CDD" id="cd10448">
    <property type="entry name" value="GIY-YIG_unchar_3"/>
    <property type="match status" value="1"/>
</dbReference>